<organism evidence="1 2">
    <name type="scientific">Parafrankia soli</name>
    <dbReference type="NCBI Taxonomy" id="2599596"/>
    <lineage>
        <taxon>Bacteria</taxon>
        <taxon>Bacillati</taxon>
        <taxon>Actinomycetota</taxon>
        <taxon>Actinomycetes</taxon>
        <taxon>Frankiales</taxon>
        <taxon>Frankiaceae</taxon>
        <taxon>Parafrankia</taxon>
    </lineage>
</organism>
<reference evidence="2" key="1">
    <citation type="submission" date="2016-07" db="EMBL/GenBank/DDBJ databases">
        <title>Frankia sp. NRRL B-16219 Genome sequencing.</title>
        <authorList>
            <person name="Ghodhbane-Gtari F."/>
            <person name="Swanson E."/>
            <person name="Gueddou A."/>
            <person name="Louati M."/>
            <person name="Nouioui I."/>
            <person name="Hezbri K."/>
            <person name="Abebe-Akele F."/>
            <person name="Simpson S."/>
            <person name="Morris K."/>
            <person name="Thomas K."/>
            <person name="Gtari M."/>
            <person name="Tisa L.S."/>
        </authorList>
    </citation>
    <scope>NUCLEOTIDE SEQUENCE [LARGE SCALE GENOMIC DNA]</scope>
    <source>
        <strain evidence="2">NRRL B-16219</strain>
    </source>
</reference>
<evidence type="ECO:0000313" key="2">
    <source>
        <dbReference type="Proteomes" id="UP000179769"/>
    </source>
</evidence>
<name>A0A1S1PI62_9ACTN</name>
<dbReference type="InterPro" id="IPR029013">
    <property type="entry name" value="HP0062-like_sf"/>
</dbReference>
<comment type="caution">
    <text evidence="1">The sequence shown here is derived from an EMBL/GenBank/DDBJ whole genome shotgun (WGS) entry which is preliminary data.</text>
</comment>
<sequence length="86" mass="9658">MHADPDAMAKFATHLNDFSTGMLGEIGRLRSHFDGLDWQDAQGQQFASEVAEMADRLRAFLSTSNDIAQKVRRKTEPLNDYLNLSS</sequence>
<dbReference type="Proteomes" id="UP000179769">
    <property type="component" value="Unassembled WGS sequence"/>
</dbReference>
<evidence type="ECO:0008006" key="3">
    <source>
        <dbReference type="Google" id="ProtNLM"/>
    </source>
</evidence>
<dbReference type="Gene3D" id="1.10.287.850">
    <property type="entry name" value="HP0062-like domain"/>
    <property type="match status" value="1"/>
</dbReference>
<accession>A0A1S1PI62</accession>
<dbReference type="AlphaFoldDB" id="A0A1S1PI62"/>
<dbReference type="SUPFAM" id="SSF158414">
    <property type="entry name" value="HP0062-like"/>
    <property type="match status" value="1"/>
</dbReference>
<gene>
    <name evidence="1" type="ORF">BBK14_27435</name>
</gene>
<dbReference type="EMBL" id="MAXA01000260">
    <property type="protein sequence ID" value="OHV20947.1"/>
    <property type="molecule type" value="Genomic_DNA"/>
</dbReference>
<keyword evidence="2" id="KW-1185">Reference proteome</keyword>
<proteinExistence type="predicted"/>
<protein>
    <recommendedName>
        <fullName evidence="3">WXG100 family type VII secretion target</fullName>
    </recommendedName>
</protein>
<evidence type="ECO:0000313" key="1">
    <source>
        <dbReference type="EMBL" id="OHV20947.1"/>
    </source>
</evidence>